<dbReference type="GO" id="GO:0045504">
    <property type="term" value="F:dynein heavy chain binding"/>
    <property type="evidence" value="ECO:0007669"/>
    <property type="project" value="TreeGrafter"/>
</dbReference>
<dbReference type="PANTHER" id="PTHR12442">
    <property type="entry name" value="DYNEIN INTERMEDIATE CHAIN"/>
    <property type="match status" value="1"/>
</dbReference>
<protein>
    <submittedName>
        <fullName evidence="6">Dynein intermediate chain 3, axonemal</fullName>
    </submittedName>
</protein>
<dbReference type="GO" id="GO:0036156">
    <property type="term" value="C:inner dynein arm"/>
    <property type="evidence" value="ECO:0007669"/>
    <property type="project" value="TreeGrafter"/>
</dbReference>
<dbReference type="SMART" id="SM00320">
    <property type="entry name" value="WD40"/>
    <property type="match status" value="3"/>
</dbReference>
<evidence type="ECO:0000256" key="1">
    <source>
        <dbReference type="ARBA" id="ARBA00004496"/>
    </source>
</evidence>
<dbReference type="AlphaFoldDB" id="A0AAV4Q409"/>
<reference evidence="6 7" key="1">
    <citation type="submission" date="2021-06" db="EMBL/GenBank/DDBJ databases">
        <title>Caerostris darwini draft genome.</title>
        <authorList>
            <person name="Kono N."/>
            <person name="Arakawa K."/>
        </authorList>
    </citation>
    <scope>NUCLEOTIDE SEQUENCE [LARGE SCALE GENOMIC DNA]</scope>
</reference>
<dbReference type="InterPro" id="IPR036322">
    <property type="entry name" value="WD40_repeat_dom_sf"/>
</dbReference>
<organism evidence="6 7">
    <name type="scientific">Caerostris darwini</name>
    <dbReference type="NCBI Taxonomy" id="1538125"/>
    <lineage>
        <taxon>Eukaryota</taxon>
        <taxon>Metazoa</taxon>
        <taxon>Ecdysozoa</taxon>
        <taxon>Arthropoda</taxon>
        <taxon>Chelicerata</taxon>
        <taxon>Arachnida</taxon>
        <taxon>Araneae</taxon>
        <taxon>Araneomorphae</taxon>
        <taxon>Entelegynae</taxon>
        <taxon>Araneoidea</taxon>
        <taxon>Araneidae</taxon>
        <taxon>Caerostris</taxon>
    </lineage>
</organism>
<evidence type="ECO:0000313" key="6">
    <source>
        <dbReference type="EMBL" id="GIY03209.1"/>
    </source>
</evidence>
<dbReference type="InterPro" id="IPR007110">
    <property type="entry name" value="Ig-like_dom"/>
</dbReference>
<comment type="caution">
    <text evidence="6">The sequence shown here is derived from an EMBL/GenBank/DDBJ whole genome shotgun (WGS) entry which is preliminary data.</text>
</comment>
<name>A0AAV4Q409_9ARAC</name>
<dbReference type="EMBL" id="BPLQ01003787">
    <property type="protein sequence ID" value="GIY03209.1"/>
    <property type="molecule type" value="Genomic_DNA"/>
</dbReference>
<dbReference type="GO" id="GO:0036159">
    <property type="term" value="P:inner dynein arm assembly"/>
    <property type="evidence" value="ECO:0007669"/>
    <property type="project" value="TreeGrafter"/>
</dbReference>
<dbReference type="PROSITE" id="PS50835">
    <property type="entry name" value="IG_LIKE"/>
    <property type="match status" value="1"/>
</dbReference>
<dbReference type="InterPro" id="IPR015943">
    <property type="entry name" value="WD40/YVTN_repeat-like_dom_sf"/>
</dbReference>
<evidence type="ECO:0000256" key="2">
    <source>
        <dbReference type="ARBA" id="ARBA00022490"/>
    </source>
</evidence>
<dbReference type="InterPro" id="IPR050687">
    <property type="entry name" value="Dynein_IC"/>
</dbReference>
<sequence>MSIEPVKIQSKGYNSMSEMLRLAAQTKGEETSLGSETDLEIKEEKYTDFKAKIEILVQLGQDELRSCFLSDCYASDRAGLSLDILPKIIFEAADDETSLEEVEVQKPIFRLTVDQGTQAGIQFKNNTAQTLRRRIVNSWSQYEPRLFAEEEIQNHLNQSSFQTFRDLTEKSTLDCLVQNSIADSFCWELTSLYDEETSLQDEEEGLEISGSFSCTESKESERMVSCIDWNPFYKDIFVVSTISCSTLQKRTENLLRLRNDSVLYFMWSARNQFFPKLVLEYFDDLSVINFNPIKPNLLVGGSLSGQLVLWDVKQEMYDRDHTNISKAEFTSPPIVRCCAISIVDHVHKYGVTDVQWVPQNIEFWDLRMGVLTKPGHPPPKKFNHLNGIWEPFHSIEVLALDGRNRKSLKCFVMRNGSKSVGQGKDDNGSYNSEFYGGCDDGDILCGSFKLTRDESGKLITKQPEYFNSPLGGAVTVLACSPFMKDVFLTTGGKTIAIWKHDIKSVPVYLRERRAYITSGQWSPTRPALFLLGFQDGSIEVWDLLQNHYYPFVKLFMATSPIKFLSIQSMTENQHLVTAGDSKGIVYTMDLSPSLWIPTENELEKVNQMIEKKAHRILKQSPESIGEPAVPEKIRVPEQKPPTQLEEVQLGEEEIMTRSHGEFSTLEKEALTFLDMAEEEIIISEEEEKE</sequence>
<dbReference type="InterPro" id="IPR001680">
    <property type="entry name" value="WD40_rpt"/>
</dbReference>
<keyword evidence="4" id="KW-0677">Repeat</keyword>
<keyword evidence="2" id="KW-0963">Cytoplasm</keyword>
<dbReference type="SUPFAM" id="SSF50978">
    <property type="entry name" value="WD40 repeat-like"/>
    <property type="match status" value="1"/>
</dbReference>
<dbReference type="PANTHER" id="PTHR12442:SF5">
    <property type="entry name" value="DYNEIN AXONEMAL INTERMEDIATE CHAIN 3"/>
    <property type="match status" value="1"/>
</dbReference>
<gene>
    <name evidence="6" type="primary">DNAI3</name>
    <name evidence="6" type="ORF">CDAR_98831</name>
</gene>
<dbReference type="Proteomes" id="UP001054837">
    <property type="component" value="Unassembled WGS sequence"/>
</dbReference>
<comment type="subcellular location">
    <subcellularLocation>
        <location evidence="1">Cytoplasm</location>
    </subcellularLocation>
</comment>
<dbReference type="Gene3D" id="2.130.10.10">
    <property type="entry name" value="YVTN repeat-like/Quinoprotein amine dehydrogenase"/>
    <property type="match status" value="2"/>
</dbReference>
<dbReference type="GO" id="GO:0060294">
    <property type="term" value="P:cilium movement involved in cell motility"/>
    <property type="evidence" value="ECO:0007669"/>
    <property type="project" value="TreeGrafter"/>
</dbReference>
<proteinExistence type="predicted"/>
<accession>A0AAV4Q409</accession>
<evidence type="ECO:0000256" key="3">
    <source>
        <dbReference type="ARBA" id="ARBA00022574"/>
    </source>
</evidence>
<evidence type="ECO:0000256" key="4">
    <source>
        <dbReference type="ARBA" id="ARBA00022737"/>
    </source>
</evidence>
<evidence type="ECO:0000259" key="5">
    <source>
        <dbReference type="PROSITE" id="PS50835"/>
    </source>
</evidence>
<keyword evidence="3" id="KW-0853">WD repeat</keyword>
<feature type="domain" description="Ig-like" evidence="5">
    <location>
        <begin position="144"/>
        <end position="225"/>
    </location>
</feature>
<evidence type="ECO:0000313" key="7">
    <source>
        <dbReference type="Proteomes" id="UP001054837"/>
    </source>
</evidence>
<keyword evidence="7" id="KW-1185">Reference proteome</keyword>
<dbReference type="GO" id="GO:0045503">
    <property type="term" value="F:dynein light chain binding"/>
    <property type="evidence" value="ECO:0007669"/>
    <property type="project" value="TreeGrafter"/>
</dbReference>